<dbReference type="AlphaFoldDB" id="A0A917UYR9"/>
<proteinExistence type="predicted"/>
<sequence length="98" mass="11733">MNPRQQCGLDEEYDERRDRRIRQDTQLDADRSHREAPDLTSPASENPWKKQGFWQRLRQRASTRRALLNMDDATLKDIGLTREQALKEALVPIWRLFR</sequence>
<protein>
    <recommendedName>
        <fullName evidence="2">YjiS-like domain-containing protein</fullName>
    </recommendedName>
</protein>
<evidence type="ECO:0000256" key="1">
    <source>
        <dbReference type="SAM" id="MobiDB-lite"/>
    </source>
</evidence>
<organism evidence="3 4">
    <name type="scientific">Pseudomonas matsuisoli</name>
    <dbReference type="NCBI Taxonomy" id="1515666"/>
    <lineage>
        <taxon>Bacteria</taxon>
        <taxon>Pseudomonadati</taxon>
        <taxon>Pseudomonadota</taxon>
        <taxon>Gammaproteobacteria</taxon>
        <taxon>Pseudomonadales</taxon>
        <taxon>Pseudomonadaceae</taxon>
        <taxon>Pseudomonas</taxon>
    </lineage>
</organism>
<reference evidence="3" key="1">
    <citation type="journal article" date="2014" name="Int. J. Syst. Evol. Microbiol.">
        <title>Complete genome sequence of Corynebacterium casei LMG S-19264T (=DSM 44701T), isolated from a smear-ripened cheese.</title>
        <authorList>
            <consortium name="US DOE Joint Genome Institute (JGI-PGF)"/>
            <person name="Walter F."/>
            <person name="Albersmeier A."/>
            <person name="Kalinowski J."/>
            <person name="Ruckert C."/>
        </authorList>
    </citation>
    <scope>NUCLEOTIDE SEQUENCE</scope>
    <source>
        <strain evidence="3">JCM 30078</strain>
    </source>
</reference>
<dbReference type="InterPro" id="IPR009506">
    <property type="entry name" value="YjiS-like"/>
</dbReference>
<keyword evidence="4" id="KW-1185">Reference proteome</keyword>
<accession>A0A917UYR9</accession>
<dbReference type="EMBL" id="BMPO01000004">
    <property type="protein sequence ID" value="GGJ96787.1"/>
    <property type="molecule type" value="Genomic_DNA"/>
</dbReference>
<evidence type="ECO:0000259" key="2">
    <source>
        <dbReference type="Pfam" id="PF06568"/>
    </source>
</evidence>
<feature type="region of interest" description="Disordered" evidence="1">
    <location>
        <begin position="1"/>
        <end position="50"/>
    </location>
</feature>
<feature type="domain" description="YjiS-like" evidence="2">
    <location>
        <begin position="54"/>
        <end position="85"/>
    </location>
</feature>
<evidence type="ECO:0000313" key="3">
    <source>
        <dbReference type="EMBL" id="GGJ96787.1"/>
    </source>
</evidence>
<dbReference type="Proteomes" id="UP000635983">
    <property type="component" value="Unassembled WGS sequence"/>
</dbReference>
<name>A0A917UYR9_9PSED</name>
<comment type="caution">
    <text evidence="3">The sequence shown here is derived from an EMBL/GenBank/DDBJ whole genome shotgun (WGS) entry which is preliminary data.</text>
</comment>
<feature type="compositionally biased region" description="Basic and acidic residues" evidence="1">
    <location>
        <begin position="14"/>
        <end position="37"/>
    </location>
</feature>
<reference evidence="3" key="2">
    <citation type="submission" date="2020-09" db="EMBL/GenBank/DDBJ databases">
        <authorList>
            <person name="Sun Q."/>
            <person name="Ohkuma M."/>
        </authorList>
    </citation>
    <scope>NUCLEOTIDE SEQUENCE</scope>
    <source>
        <strain evidence="3">JCM 30078</strain>
    </source>
</reference>
<evidence type="ECO:0000313" key="4">
    <source>
        <dbReference type="Proteomes" id="UP000635983"/>
    </source>
</evidence>
<gene>
    <name evidence="3" type="ORF">GCM10009304_23360</name>
</gene>
<dbReference type="Pfam" id="PF06568">
    <property type="entry name" value="YjiS-like"/>
    <property type="match status" value="1"/>
</dbReference>